<dbReference type="EMBL" id="JBJHZY010000006">
    <property type="protein sequence ID" value="MFL0270166.1"/>
    <property type="molecule type" value="Genomic_DNA"/>
</dbReference>
<reference evidence="2 3" key="1">
    <citation type="submission" date="2024-11" db="EMBL/GenBank/DDBJ databases">
        <authorList>
            <person name="Heng Y.C."/>
            <person name="Lim A.C.H."/>
            <person name="Lee J.K.Y."/>
            <person name="Kittelmann S."/>
        </authorList>
    </citation>
    <scope>NUCLEOTIDE SEQUENCE [LARGE SCALE GENOMIC DNA]</scope>
    <source>
        <strain evidence="2 3">WILCCON 0202</strain>
    </source>
</reference>
<keyword evidence="3" id="KW-1185">Reference proteome</keyword>
<accession>A0ABW8TY79</accession>
<organism evidence="2 3">
    <name type="scientific">Candidatus Clostridium radicumherbarum</name>
    <dbReference type="NCBI Taxonomy" id="3381662"/>
    <lineage>
        <taxon>Bacteria</taxon>
        <taxon>Bacillati</taxon>
        <taxon>Bacillota</taxon>
        <taxon>Clostridia</taxon>
        <taxon>Eubacteriales</taxon>
        <taxon>Clostridiaceae</taxon>
        <taxon>Clostridium</taxon>
    </lineage>
</organism>
<name>A0ABW8TY79_9CLOT</name>
<dbReference type="Proteomes" id="UP001623661">
    <property type="component" value="Unassembled WGS sequence"/>
</dbReference>
<dbReference type="InterPro" id="IPR029471">
    <property type="entry name" value="HNH_5"/>
</dbReference>
<gene>
    <name evidence="2" type="ORF">ACJDUH_18965</name>
</gene>
<proteinExistence type="predicted"/>
<keyword evidence="2" id="KW-0540">Nuclease</keyword>
<keyword evidence="2" id="KW-0378">Hydrolase</keyword>
<sequence length="399" mass="46638">MTERTNCIYCGKLITMRSREHIIQNAIGGLYESEDICCPNCNNYVSKFIDAPFTKTFNPIISRIESFAKTNNKKSHPLCTGKAMYENEIYDVSIKNSKVIACPELSKKLHCDVSKLNFEILAYNFPIENASFKNGIAKIAFNFAIEKGICIDVLKKGLNIQEKDEKIENISFNYPVIPFVALNPMDKYIELATEMELYHNLILFNQRNMLWCYVDLFNTFQYYVLLSDEWDGNISVSETYLQLLQKIDRTIPELYIRKPKHILSYSMYFNIEPCMDLKVFKKRVSESIQKESLKKDMSDVLSAKLGNKYIDTNKLHKMEPDEMNFYLRSLLLYFDEDDRLKDSTFRRVTNVLKKDGVVSYPMLINAFIFSDTIDVRSYIFKKFERLNSYLAGIDKEDHV</sequence>
<dbReference type="GO" id="GO:0004519">
    <property type="term" value="F:endonuclease activity"/>
    <property type="evidence" value="ECO:0007669"/>
    <property type="project" value="UniProtKB-KW"/>
</dbReference>
<comment type="caution">
    <text evidence="2">The sequence shown here is derived from an EMBL/GenBank/DDBJ whole genome shotgun (WGS) entry which is preliminary data.</text>
</comment>
<feature type="domain" description="HNH endonuclease 5" evidence="1">
    <location>
        <begin position="7"/>
        <end position="57"/>
    </location>
</feature>
<protein>
    <submittedName>
        <fullName evidence="2">HNH endonuclease</fullName>
    </submittedName>
</protein>
<evidence type="ECO:0000313" key="2">
    <source>
        <dbReference type="EMBL" id="MFL0270166.1"/>
    </source>
</evidence>
<evidence type="ECO:0000313" key="3">
    <source>
        <dbReference type="Proteomes" id="UP001623661"/>
    </source>
</evidence>
<evidence type="ECO:0000259" key="1">
    <source>
        <dbReference type="Pfam" id="PF14279"/>
    </source>
</evidence>
<dbReference type="Pfam" id="PF14279">
    <property type="entry name" value="HNH_5"/>
    <property type="match status" value="1"/>
</dbReference>
<dbReference type="RefSeq" id="WP_406766798.1">
    <property type="nucleotide sequence ID" value="NZ_JBJHZY010000006.1"/>
</dbReference>
<keyword evidence="2" id="KW-0255">Endonuclease</keyword>